<gene>
    <name evidence="1" type="ORF">LEMA_P095470.1</name>
</gene>
<dbReference type="HOGENOM" id="CLU_1555540_0_0_1"/>
<dbReference type="VEuPathDB" id="FungiDB:LEMA_P095470.1"/>
<name>E5A3C5_LEPMJ</name>
<sequence>MSTTLLLRAGARSGSWDALEAEKYPESTLGALYTQEHVHWILIEAVIEATGNPRPRTRRMQWQCDVQHGDLKISDMYHCGSNFGLGRTCESSRDQYLSRTRISREILTLQKHLIFKDLGAVGGSSADSSPVILIFKLRTKAYRDYERSSLAFALHIFTGKSWKALAAALSLR</sequence>
<dbReference type="EMBL" id="FP929133">
    <property type="protein sequence ID" value="CBX98138.1"/>
    <property type="molecule type" value="Genomic_DNA"/>
</dbReference>
<organism evidence="2">
    <name type="scientific">Leptosphaeria maculans (strain JN3 / isolate v23.1.3 / race Av1-4-5-6-7-8)</name>
    <name type="common">Blackleg fungus</name>
    <name type="synonym">Phoma lingam</name>
    <dbReference type="NCBI Taxonomy" id="985895"/>
    <lineage>
        <taxon>Eukaryota</taxon>
        <taxon>Fungi</taxon>
        <taxon>Dikarya</taxon>
        <taxon>Ascomycota</taxon>
        <taxon>Pezizomycotina</taxon>
        <taxon>Dothideomycetes</taxon>
        <taxon>Pleosporomycetidae</taxon>
        <taxon>Pleosporales</taxon>
        <taxon>Pleosporineae</taxon>
        <taxon>Leptosphaeriaceae</taxon>
        <taxon>Plenodomus</taxon>
        <taxon>Plenodomus lingam/Leptosphaeria maculans species complex</taxon>
    </lineage>
</organism>
<evidence type="ECO:0000313" key="2">
    <source>
        <dbReference type="Proteomes" id="UP000002668"/>
    </source>
</evidence>
<dbReference type="InParanoid" id="E5A3C5"/>
<evidence type="ECO:0000313" key="1">
    <source>
        <dbReference type="EMBL" id="CBX98138.1"/>
    </source>
</evidence>
<proteinExistence type="predicted"/>
<reference evidence="2" key="1">
    <citation type="journal article" date="2011" name="Nat. Commun.">
        <title>Effector diversification within compartments of the Leptosphaeria maculans genome affected by Repeat-Induced Point mutations.</title>
        <authorList>
            <person name="Rouxel T."/>
            <person name="Grandaubert J."/>
            <person name="Hane J.K."/>
            <person name="Hoede C."/>
            <person name="van de Wouw A.P."/>
            <person name="Couloux A."/>
            <person name="Dominguez V."/>
            <person name="Anthouard V."/>
            <person name="Bally P."/>
            <person name="Bourras S."/>
            <person name="Cozijnsen A.J."/>
            <person name="Ciuffetti L.M."/>
            <person name="Degrave A."/>
            <person name="Dilmaghani A."/>
            <person name="Duret L."/>
            <person name="Fudal I."/>
            <person name="Goodwin S.B."/>
            <person name="Gout L."/>
            <person name="Glaser N."/>
            <person name="Linglin J."/>
            <person name="Kema G.H.J."/>
            <person name="Lapalu N."/>
            <person name="Lawrence C.B."/>
            <person name="May K."/>
            <person name="Meyer M."/>
            <person name="Ollivier B."/>
            <person name="Poulain J."/>
            <person name="Schoch C.L."/>
            <person name="Simon A."/>
            <person name="Spatafora J.W."/>
            <person name="Stachowiak A."/>
            <person name="Turgeon B.G."/>
            <person name="Tyler B.M."/>
            <person name="Vincent D."/>
            <person name="Weissenbach J."/>
            <person name="Amselem J."/>
            <person name="Quesneville H."/>
            <person name="Oliver R.P."/>
            <person name="Wincker P."/>
            <person name="Balesdent M.-H."/>
            <person name="Howlett B.J."/>
        </authorList>
    </citation>
    <scope>NUCLEOTIDE SEQUENCE [LARGE SCALE GENOMIC DNA]</scope>
    <source>
        <strain evidence="2">JN3 / isolate v23.1.3 / race Av1-4-5-6-7-8</strain>
    </source>
</reference>
<protein>
    <submittedName>
        <fullName evidence="1">Predicted protein</fullName>
    </submittedName>
</protein>
<dbReference type="Proteomes" id="UP000002668">
    <property type="component" value="Genome"/>
</dbReference>
<accession>E5A3C5</accession>
<dbReference type="AlphaFoldDB" id="E5A3C5"/>
<keyword evidence="2" id="KW-1185">Reference proteome</keyword>